<feature type="transmembrane region" description="Helical" evidence="1">
    <location>
        <begin position="177"/>
        <end position="196"/>
    </location>
</feature>
<feature type="transmembrane region" description="Helical" evidence="1">
    <location>
        <begin position="77"/>
        <end position="97"/>
    </location>
</feature>
<feature type="transmembrane region" description="Helical" evidence="1">
    <location>
        <begin position="5"/>
        <end position="26"/>
    </location>
</feature>
<accession>A0A502E3G1</accession>
<organism evidence="3 4">
    <name type="scientific">Variovorax guangxiensis</name>
    <dbReference type="NCBI Taxonomy" id="1775474"/>
    <lineage>
        <taxon>Bacteria</taxon>
        <taxon>Pseudomonadati</taxon>
        <taxon>Pseudomonadota</taxon>
        <taxon>Betaproteobacteria</taxon>
        <taxon>Burkholderiales</taxon>
        <taxon>Comamonadaceae</taxon>
        <taxon>Variovorax</taxon>
    </lineage>
</organism>
<dbReference type="Proteomes" id="UP000319212">
    <property type="component" value="Unassembled WGS sequence"/>
</dbReference>
<evidence type="ECO:0000313" key="4">
    <source>
        <dbReference type="Proteomes" id="UP000319212"/>
    </source>
</evidence>
<name>A0A502E3G1_9BURK</name>
<keyword evidence="1" id="KW-0472">Membrane</keyword>
<comment type="caution">
    <text evidence="3">The sequence shown here is derived from an EMBL/GenBank/DDBJ whole genome shotgun (WGS) entry which is preliminary data.</text>
</comment>
<dbReference type="OrthoDB" id="5801498at2"/>
<dbReference type="InterPro" id="IPR036938">
    <property type="entry name" value="PAP2/HPO_sf"/>
</dbReference>
<keyword evidence="1" id="KW-1133">Transmembrane helix</keyword>
<evidence type="ECO:0000259" key="2">
    <source>
        <dbReference type="Pfam" id="PF01569"/>
    </source>
</evidence>
<proteinExistence type="predicted"/>
<gene>
    <name evidence="3" type="ORF">EAH82_03970</name>
</gene>
<dbReference type="EMBL" id="RCZI01000001">
    <property type="protein sequence ID" value="TPG31041.1"/>
    <property type="molecule type" value="Genomic_DNA"/>
</dbReference>
<feature type="transmembrane region" description="Helical" evidence="1">
    <location>
        <begin position="122"/>
        <end position="142"/>
    </location>
</feature>
<feature type="transmembrane region" description="Helical" evidence="1">
    <location>
        <begin position="46"/>
        <end position="65"/>
    </location>
</feature>
<dbReference type="SUPFAM" id="SSF48317">
    <property type="entry name" value="Acid phosphatase/Vanadium-dependent haloperoxidase"/>
    <property type="match status" value="1"/>
</dbReference>
<dbReference type="InterPro" id="IPR000326">
    <property type="entry name" value="PAP2/HPO"/>
</dbReference>
<sequence length="217" mass="23964">MRKLFWLKLIGTTAITCLFFVGYFHVLRNPVHPVAVMPLTALDRWVGFQPEALYVYLTLWLYIGFGPGLQRSFRELNVYGLWLGAMCVTGLGLFYLWPTAVPPLGFDASGFPGFAMLQGVDAAGNACPSLHVATAMFTVIRVDHVFREAGTPRVLRLLNLLWFVAIAWSTLAVKQHVALDALAGALLGIAFALPSLRWRPAPQRLSSNATRTSEKTS</sequence>
<evidence type="ECO:0000313" key="3">
    <source>
        <dbReference type="EMBL" id="TPG31041.1"/>
    </source>
</evidence>
<feature type="domain" description="Phosphatidic acid phosphatase type 2/haloperoxidase" evidence="2">
    <location>
        <begin position="124"/>
        <end position="201"/>
    </location>
</feature>
<dbReference type="AlphaFoldDB" id="A0A502E3G1"/>
<keyword evidence="1" id="KW-0812">Transmembrane</keyword>
<dbReference type="Pfam" id="PF01569">
    <property type="entry name" value="PAP2"/>
    <property type="match status" value="1"/>
</dbReference>
<protein>
    <submittedName>
        <fullName evidence="3">Phosphatase PAP2 family protein</fullName>
    </submittedName>
</protein>
<feature type="transmembrane region" description="Helical" evidence="1">
    <location>
        <begin position="154"/>
        <end position="171"/>
    </location>
</feature>
<reference evidence="3 4" key="1">
    <citation type="journal article" date="2019" name="Environ. Microbiol.">
        <title>Species interactions and distinct microbial communities in high Arctic permafrost affected cryosols are associated with the CH4 and CO2 gas fluxes.</title>
        <authorList>
            <person name="Altshuler I."/>
            <person name="Hamel J."/>
            <person name="Turney S."/>
            <person name="Magnuson E."/>
            <person name="Levesque R."/>
            <person name="Greer C."/>
            <person name="Whyte L.G."/>
        </authorList>
    </citation>
    <scope>NUCLEOTIDE SEQUENCE [LARGE SCALE GENOMIC DNA]</scope>
    <source>
        <strain evidence="3 4">S06.C</strain>
    </source>
</reference>
<dbReference type="Gene3D" id="1.20.144.10">
    <property type="entry name" value="Phosphatidic acid phosphatase type 2/haloperoxidase"/>
    <property type="match status" value="1"/>
</dbReference>
<evidence type="ECO:0000256" key="1">
    <source>
        <dbReference type="SAM" id="Phobius"/>
    </source>
</evidence>